<accession>A0A060STA6</accession>
<keyword evidence="3" id="KW-1185">Reference proteome</keyword>
<keyword evidence="1" id="KW-0732">Signal</keyword>
<feature type="chain" id="PRO_5001592637" evidence="1">
    <location>
        <begin position="20"/>
        <end position="159"/>
    </location>
</feature>
<dbReference type="EMBL" id="CCBP010000464">
    <property type="protein sequence ID" value="CDO77767.1"/>
    <property type="molecule type" value="Genomic_DNA"/>
</dbReference>
<evidence type="ECO:0000313" key="2">
    <source>
        <dbReference type="EMBL" id="CDO77767.1"/>
    </source>
</evidence>
<name>A0A060STA6_PYCCI</name>
<proteinExistence type="predicted"/>
<dbReference type="HOGENOM" id="CLU_1661696_0_0_1"/>
<reference evidence="2" key="1">
    <citation type="submission" date="2014-01" db="EMBL/GenBank/DDBJ databases">
        <title>The genome of the white-rot fungus Pycnoporus cinnabarinus: a basidiomycete model with a versatile arsenal for lignocellulosic biomass breakdown.</title>
        <authorList>
            <person name="Levasseur A."/>
            <person name="Lomascolo A."/>
            <person name="Ruiz-Duenas F.J."/>
            <person name="Uzan E."/>
            <person name="Piumi F."/>
            <person name="Kues U."/>
            <person name="Ram A.F.J."/>
            <person name="Murat C."/>
            <person name="Haon M."/>
            <person name="Benoit I."/>
            <person name="Arfi Y."/>
            <person name="Chevret D."/>
            <person name="Drula E."/>
            <person name="Kwon M.J."/>
            <person name="Gouret P."/>
            <person name="Lesage-Meessen L."/>
            <person name="Lombard V."/>
            <person name="Mariette J."/>
            <person name="Noirot C."/>
            <person name="Park J."/>
            <person name="Patyshakuliyeva A."/>
            <person name="Wieneger R.A.B."/>
            <person name="Wosten H.A.B."/>
            <person name="Martin F."/>
            <person name="Coutinho P.M."/>
            <person name="de Vries R."/>
            <person name="Martinez A.T."/>
            <person name="Klopp C."/>
            <person name="Pontarotti P."/>
            <person name="Henrissat B."/>
            <person name="Record E."/>
        </authorList>
    </citation>
    <scope>NUCLEOTIDE SEQUENCE [LARGE SCALE GENOMIC DNA]</scope>
    <source>
        <strain evidence="2">BRFM137</strain>
    </source>
</reference>
<dbReference type="Proteomes" id="UP000029665">
    <property type="component" value="Unassembled WGS sequence"/>
</dbReference>
<dbReference type="OrthoDB" id="2754196at2759"/>
<evidence type="ECO:0000313" key="3">
    <source>
        <dbReference type="Proteomes" id="UP000029665"/>
    </source>
</evidence>
<protein>
    <submittedName>
        <fullName evidence="2">Uncharacterized protein</fullName>
    </submittedName>
</protein>
<gene>
    <name evidence="2" type="ORF">BN946_scf185025.g5</name>
</gene>
<sequence>MPSLEKLVVRASTCTPVLAALCALLAESPLPRYPALQTLVFSVLHSACALEELRPLFDALERRAAALGYRLQNLILCSPLHVGPDYSAYGLYAGAEWVTFSSMDAGSSMVSNECQAEVNAAAWGTRYEDAWDAYPPLDPDDPNSRWSRSVRSSLLRTSH</sequence>
<feature type="signal peptide" evidence="1">
    <location>
        <begin position="1"/>
        <end position="19"/>
    </location>
</feature>
<comment type="caution">
    <text evidence="2">The sequence shown here is derived from an EMBL/GenBank/DDBJ whole genome shotgun (WGS) entry which is preliminary data.</text>
</comment>
<organism evidence="2 3">
    <name type="scientific">Pycnoporus cinnabarinus</name>
    <name type="common">Cinnabar-red polypore</name>
    <name type="synonym">Trametes cinnabarina</name>
    <dbReference type="NCBI Taxonomy" id="5643"/>
    <lineage>
        <taxon>Eukaryota</taxon>
        <taxon>Fungi</taxon>
        <taxon>Dikarya</taxon>
        <taxon>Basidiomycota</taxon>
        <taxon>Agaricomycotina</taxon>
        <taxon>Agaricomycetes</taxon>
        <taxon>Polyporales</taxon>
        <taxon>Polyporaceae</taxon>
        <taxon>Trametes</taxon>
    </lineage>
</organism>
<evidence type="ECO:0000256" key="1">
    <source>
        <dbReference type="SAM" id="SignalP"/>
    </source>
</evidence>
<dbReference type="AlphaFoldDB" id="A0A060STA6"/>